<accession>A0A485KWC4</accession>
<protein>
    <recommendedName>
        <fullName evidence="2">Splicing factor Cactin</fullName>
    </recommendedName>
</protein>
<evidence type="ECO:0000259" key="5">
    <source>
        <dbReference type="Pfam" id="PF09732"/>
    </source>
</evidence>
<dbReference type="PANTHER" id="PTHR21737">
    <property type="entry name" value="POLYGLUTAMINE BINDING PROTEIN 1/MARVEL MEMBRANE-ASSOCIATING DOMAIN CONTAINING 3"/>
    <property type="match status" value="1"/>
</dbReference>
<dbReference type="GO" id="GO:0005681">
    <property type="term" value="C:spliceosomal complex"/>
    <property type="evidence" value="ECO:0007669"/>
    <property type="project" value="TreeGrafter"/>
</dbReference>
<feature type="compositionally biased region" description="Basic residues" evidence="4">
    <location>
        <begin position="1"/>
        <end position="10"/>
    </location>
</feature>
<dbReference type="SMART" id="SM01050">
    <property type="entry name" value="CactinC_cactus"/>
    <property type="match status" value="1"/>
</dbReference>
<evidence type="ECO:0000256" key="2">
    <source>
        <dbReference type="ARBA" id="ARBA00034534"/>
    </source>
</evidence>
<evidence type="ECO:0000259" key="6">
    <source>
        <dbReference type="Pfam" id="PF10312"/>
    </source>
</evidence>
<organism evidence="8 9">
    <name type="scientific">Aphanomyces stellatus</name>
    <dbReference type="NCBI Taxonomy" id="120398"/>
    <lineage>
        <taxon>Eukaryota</taxon>
        <taxon>Sar</taxon>
        <taxon>Stramenopiles</taxon>
        <taxon>Oomycota</taxon>
        <taxon>Saprolegniomycetes</taxon>
        <taxon>Saprolegniales</taxon>
        <taxon>Verrucalvaceae</taxon>
        <taxon>Aphanomyces</taxon>
    </lineage>
</organism>
<feature type="compositionally biased region" description="Basic and acidic residues" evidence="4">
    <location>
        <begin position="76"/>
        <end position="98"/>
    </location>
</feature>
<reference evidence="7" key="2">
    <citation type="submission" date="2019-06" db="EMBL/GenBank/DDBJ databases">
        <title>Genomics analysis of Aphanomyces spp. identifies a new class of oomycete effector associated with host adaptation.</title>
        <authorList>
            <person name="Gaulin E."/>
        </authorList>
    </citation>
    <scope>NUCLEOTIDE SEQUENCE</scope>
    <source>
        <strain evidence="7">CBS 578.67</strain>
    </source>
</reference>
<feature type="domain" description="Splicing factor Cactin C-terminal" evidence="5">
    <location>
        <begin position="425"/>
        <end position="548"/>
    </location>
</feature>
<dbReference type="Proteomes" id="UP000332933">
    <property type="component" value="Unassembled WGS sequence"/>
</dbReference>
<evidence type="ECO:0000313" key="7">
    <source>
        <dbReference type="EMBL" id="KAF0696836.1"/>
    </source>
</evidence>
<sequence length="548" mass="63229">MGKSEKKKHKYDSDDSVERERRERKKSKKASKIVKEMGYSNDQNPFGDANLTEKFVWHKNQARDKAPSGSSSRSSRGHERESSSSSRRDEQRPRDDKREELVREILKVRKRRDERDAEREEMERLKNEEMRLRDSAQFEDWQQKEEDFHLSQARVRSHIRIREGREKPIDLLAKNLMLASMSAVAMIDPTKEMADTLAELKHAQVELRPPEELLAGLDPHELAHLQDEIRVYMELEGDGGEHFKFWKLLRVLCTHALARQARHGGGRGAIHRDVEDAIHDLLAGKSTSELLALKQEIDATLASGSGGIDVEYYENVLAEIKVYLAKTQLRKLHDTLLARLADRIEAQEAQAAYRQRAAESAAATAGSTSATAASPAAPLVDDDVDDSKEAIAMHEMEMERGLGEKEEEFLDLVPTTTTTAPPPAWALKYRPRKPRFFNRVKTGYDWNKYNQTHYDEDNPPPKIVQGYKFNIFYPELLEKHIAPTYTFEKTDASDFCVLRFHAGPPYLDIAFKIVNQEWEFSSKRGFKCVFERGVLHLHFSFKRHRYRR</sequence>
<reference evidence="8 9" key="1">
    <citation type="submission" date="2019-03" db="EMBL/GenBank/DDBJ databases">
        <authorList>
            <person name="Gaulin E."/>
            <person name="Dumas B."/>
        </authorList>
    </citation>
    <scope>NUCLEOTIDE SEQUENCE [LARGE SCALE GENOMIC DNA]</scope>
    <source>
        <strain evidence="8">CBS 568.67</strain>
    </source>
</reference>
<dbReference type="Pfam" id="PF10312">
    <property type="entry name" value="Cactin_mid"/>
    <property type="match status" value="1"/>
</dbReference>
<dbReference type="Pfam" id="PF09732">
    <property type="entry name" value="CactinC_cactus"/>
    <property type="match status" value="1"/>
</dbReference>
<feature type="domain" description="Splicing factor cactin central" evidence="6">
    <location>
        <begin position="131"/>
        <end position="333"/>
    </location>
</feature>
<keyword evidence="9" id="KW-1185">Reference proteome</keyword>
<comment type="similarity">
    <text evidence="1">Belongs to the CACTIN family.</text>
</comment>
<dbReference type="InterPro" id="IPR018816">
    <property type="entry name" value="Cactin_central"/>
</dbReference>
<dbReference type="InterPro" id="IPR019134">
    <property type="entry name" value="Cactin_C"/>
</dbReference>
<feature type="compositionally biased region" description="Basic residues" evidence="4">
    <location>
        <begin position="22"/>
        <end position="32"/>
    </location>
</feature>
<keyword evidence="3" id="KW-0175">Coiled coil</keyword>
<gene>
    <name evidence="8" type="primary">Aste57867_12437</name>
    <name evidence="7" type="ORF">As57867_012391</name>
    <name evidence="8" type="ORF">ASTE57867_12437</name>
</gene>
<dbReference type="EMBL" id="VJMH01005369">
    <property type="protein sequence ID" value="KAF0696836.1"/>
    <property type="molecule type" value="Genomic_DNA"/>
</dbReference>
<evidence type="ECO:0000256" key="1">
    <source>
        <dbReference type="ARBA" id="ARBA00006895"/>
    </source>
</evidence>
<dbReference type="PANTHER" id="PTHR21737:SF4">
    <property type="entry name" value="SPLICING FACTOR CACTIN"/>
    <property type="match status" value="1"/>
</dbReference>
<proteinExistence type="inferred from homology"/>
<feature type="compositionally biased region" description="Basic and acidic residues" evidence="4">
    <location>
        <begin position="11"/>
        <end position="21"/>
    </location>
</feature>
<evidence type="ECO:0000256" key="4">
    <source>
        <dbReference type="SAM" id="MobiDB-lite"/>
    </source>
</evidence>
<dbReference type="AlphaFoldDB" id="A0A485KWC4"/>
<name>A0A485KWC4_9STRA</name>
<dbReference type="GO" id="GO:0045292">
    <property type="term" value="P:mRNA cis splicing, via spliceosome"/>
    <property type="evidence" value="ECO:0007669"/>
    <property type="project" value="TreeGrafter"/>
</dbReference>
<feature type="coiled-coil region" evidence="3">
    <location>
        <begin position="108"/>
        <end position="135"/>
    </location>
</feature>
<feature type="region of interest" description="Disordered" evidence="4">
    <location>
        <begin position="1"/>
        <end position="98"/>
    </location>
</feature>
<dbReference type="EMBL" id="CAADRA010005390">
    <property type="protein sequence ID" value="VFT89288.1"/>
    <property type="molecule type" value="Genomic_DNA"/>
</dbReference>
<evidence type="ECO:0000313" key="9">
    <source>
        <dbReference type="Proteomes" id="UP000332933"/>
    </source>
</evidence>
<evidence type="ECO:0000313" key="8">
    <source>
        <dbReference type="EMBL" id="VFT89288.1"/>
    </source>
</evidence>
<dbReference type="OrthoDB" id="265955at2759"/>
<evidence type="ECO:0000256" key="3">
    <source>
        <dbReference type="SAM" id="Coils"/>
    </source>
</evidence>
<dbReference type="GO" id="GO:0005737">
    <property type="term" value="C:cytoplasm"/>
    <property type="evidence" value="ECO:0007669"/>
    <property type="project" value="TreeGrafter"/>
</dbReference>